<dbReference type="Pfam" id="PF00005">
    <property type="entry name" value="ABC_tran"/>
    <property type="match status" value="2"/>
</dbReference>
<dbReference type="InterPro" id="IPR001005">
    <property type="entry name" value="SANT/Myb"/>
</dbReference>
<dbReference type="GO" id="GO:0016887">
    <property type="term" value="F:ATP hydrolysis activity"/>
    <property type="evidence" value="ECO:0007669"/>
    <property type="project" value="InterPro"/>
</dbReference>
<dbReference type="RefSeq" id="XP_007514890.1">
    <property type="nucleotide sequence ID" value="XM_007514828.1"/>
</dbReference>
<dbReference type="eggNOG" id="KOG0927">
    <property type="taxonomic scope" value="Eukaryota"/>
</dbReference>
<keyword evidence="3" id="KW-0067">ATP-binding</keyword>
<keyword evidence="5" id="KW-0175">Coiled coil</keyword>
<dbReference type="InterPro" id="IPR050611">
    <property type="entry name" value="ABCF"/>
</dbReference>
<dbReference type="PANTHER" id="PTHR19211">
    <property type="entry name" value="ATP-BINDING TRANSPORT PROTEIN-RELATED"/>
    <property type="match status" value="1"/>
</dbReference>
<keyword evidence="1" id="KW-0677">Repeat</keyword>
<evidence type="ECO:0000313" key="10">
    <source>
        <dbReference type="Proteomes" id="UP000198341"/>
    </source>
</evidence>
<dbReference type="InterPro" id="IPR003439">
    <property type="entry name" value="ABC_transporter-like_ATP-bd"/>
</dbReference>
<dbReference type="EMBL" id="FO082277">
    <property type="protein sequence ID" value="CCO15130.1"/>
    <property type="molecule type" value="Genomic_DNA"/>
</dbReference>
<evidence type="ECO:0000256" key="5">
    <source>
        <dbReference type="SAM" id="Coils"/>
    </source>
</evidence>
<keyword evidence="2" id="KW-0547">Nucleotide-binding</keyword>
<dbReference type="Pfam" id="PF12848">
    <property type="entry name" value="ABC_tran_Xtn"/>
    <property type="match status" value="1"/>
</dbReference>
<sequence length="879" mass="98935">MSTRAEREKLALLEEKRLEKEEKKRLLQEKRALRDAKKAEKMETSTMNSSHVGESVENADEEGESGVNGGSREGGDDDEDEEEILSKEELTKEGVFVSEESLFIQWSKEEELRLVETFFETDEEEFETAKARWEAISSNMHSSSQYTALQCVEKYRELCLRIKKGRALHLLRQAKRRAARNVVKRGQAKNRSHLQQKRELEEKARIKKKEKEEQLKRERIAANGGRLSAEDLGFFIRSGPDAKRRVNANMDICITNVQLYGGTQELISDGTLKLVNGTKYGLVGRNGAGKSTLLRAISEGTIPVPSHLHVIHVEQEASPDARSALQTVLDTDKERTYLLSLEQKMLDEELDTVDGIDLNEVYERLDEISSDDAEARAGGILGGLGFDAAEQQKATQDFSGGWRMRIALAAALFMKPDLLLLDEPTNHLDVHALTWLEEFLRRWEKTVVIVSHDRGFLNECTTATAFLNKKKLRYYGGSYDTFLKVRADNRANEESTAKTQASRASHLKKFIQRFGQGHAKMVKQAQCRMKMLARLQEERVEVDTDDPYLRINFPSASPLPPPLVSVMGVSFGYEGYDTLYENLDFGLDMDSRVAIVGPNGAGKSTFLKLVEGDILPTKGWINRNTRLRLARFSQHHLETMDAENDSVNHMKRLDDEMPLEEARAYLGRFGLSGELATKPIKFLSGGQKSRLAFAELAWKQPHILLLDEPTNHLDLETIESLAMALNNFEGGVVLVSHDERLISLVVDEIWCVTKGDMKCNPPKPGHVKVFNGSFEEYKAKLRTEFDGGSILTAKRKAEAKEKKNKGEQIKEEKKEVKKPVGTLVKDTTFLRDSTTNNASNPATSSGEARKPVASSTGGYVPPHLRNKEDQEKIDSAFDD</sequence>
<organism evidence="9 10">
    <name type="scientific">Bathycoccus prasinos</name>
    <dbReference type="NCBI Taxonomy" id="41875"/>
    <lineage>
        <taxon>Eukaryota</taxon>
        <taxon>Viridiplantae</taxon>
        <taxon>Chlorophyta</taxon>
        <taxon>Mamiellophyceae</taxon>
        <taxon>Mamiellales</taxon>
        <taxon>Bathycoccaceae</taxon>
        <taxon>Bathycoccus</taxon>
    </lineage>
</organism>
<dbReference type="Proteomes" id="UP000198341">
    <property type="component" value="Chromosome 2"/>
</dbReference>
<evidence type="ECO:0000259" key="7">
    <source>
        <dbReference type="PROSITE" id="PS50090"/>
    </source>
</evidence>
<dbReference type="InterPro" id="IPR032781">
    <property type="entry name" value="ABC_tran_Xtn"/>
</dbReference>
<feature type="region of interest" description="Disordered" evidence="6">
    <location>
        <begin position="29"/>
        <end position="84"/>
    </location>
</feature>
<dbReference type="Gene3D" id="3.40.50.300">
    <property type="entry name" value="P-loop containing nucleotide triphosphate hydrolases"/>
    <property type="match status" value="2"/>
</dbReference>
<evidence type="ECO:0000256" key="2">
    <source>
        <dbReference type="ARBA" id="ARBA00022741"/>
    </source>
</evidence>
<dbReference type="KEGG" id="bpg:Bathy02g01210"/>
<feature type="domain" description="ABC transporter" evidence="8">
    <location>
        <begin position="252"/>
        <end position="494"/>
    </location>
</feature>
<dbReference type="PROSITE" id="PS00211">
    <property type="entry name" value="ABC_TRANSPORTER_1"/>
    <property type="match status" value="2"/>
</dbReference>
<evidence type="ECO:0000259" key="8">
    <source>
        <dbReference type="PROSITE" id="PS50893"/>
    </source>
</evidence>
<dbReference type="SUPFAM" id="SSF52540">
    <property type="entry name" value="P-loop containing nucleoside triphosphate hydrolases"/>
    <property type="match status" value="2"/>
</dbReference>
<dbReference type="FunFam" id="3.40.50.300:FF:000011">
    <property type="entry name" value="Putative ABC transporter ATP-binding component"/>
    <property type="match status" value="1"/>
</dbReference>
<accession>K8ERS6</accession>
<dbReference type="PROSITE" id="PS50090">
    <property type="entry name" value="MYB_LIKE"/>
    <property type="match status" value="1"/>
</dbReference>
<comment type="similarity">
    <text evidence="4">Belongs to the ABC transporter superfamily. ABCF family. EF3 (TC 3.A.1.121) subfamily.</text>
</comment>
<dbReference type="InterPro" id="IPR027417">
    <property type="entry name" value="P-loop_NTPase"/>
</dbReference>
<reference evidence="9 10" key="1">
    <citation type="submission" date="2011-10" db="EMBL/GenBank/DDBJ databases">
        <authorList>
            <person name="Genoscope - CEA"/>
        </authorList>
    </citation>
    <scope>NUCLEOTIDE SEQUENCE [LARGE SCALE GENOMIC DNA]</scope>
    <source>
        <strain evidence="9 10">RCC 1105</strain>
    </source>
</reference>
<evidence type="ECO:0000313" key="9">
    <source>
        <dbReference type="EMBL" id="CCO15130.1"/>
    </source>
</evidence>
<feature type="domain" description="ABC transporter" evidence="8">
    <location>
        <begin position="564"/>
        <end position="779"/>
    </location>
</feature>
<gene>
    <name evidence="9" type="ORF">Bathy02g01210</name>
</gene>
<feature type="coiled-coil region" evidence="5">
    <location>
        <begin position="183"/>
        <end position="221"/>
    </location>
</feature>
<feature type="compositionally biased region" description="Basic and acidic residues" evidence="6">
    <location>
        <begin position="865"/>
        <end position="879"/>
    </location>
</feature>
<name>K8ERS6_9CHLO</name>
<dbReference type="STRING" id="41875.K8ERS6"/>
<evidence type="ECO:0000256" key="1">
    <source>
        <dbReference type="ARBA" id="ARBA00022737"/>
    </source>
</evidence>
<feature type="region of interest" description="Disordered" evidence="6">
    <location>
        <begin position="801"/>
        <end position="879"/>
    </location>
</feature>
<dbReference type="AlphaFoldDB" id="K8ERS6"/>
<dbReference type="InterPro" id="IPR017871">
    <property type="entry name" value="ABC_transporter-like_CS"/>
</dbReference>
<dbReference type="CDD" id="cd03221">
    <property type="entry name" value="ABCF_EF-3"/>
    <property type="match status" value="2"/>
</dbReference>
<dbReference type="GeneID" id="19017235"/>
<evidence type="ECO:0000256" key="4">
    <source>
        <dbReference type="ARBA" id="ARBA00061344"/>
    </source>
</evidence>
<dbReference type="OrthoDB" id="2110130at2759"/>
<dbReference type="FunFam" id="3.40.50.300:FF:000104">
    <property type="entry name" value="ATP-binding cassette sub-family F member 3"/>
    <property type="match status" value="1"/>
</dbReference>
<dbReference type="PANTHER" id="PTHR19211:SF14">
    <property type="entry name" value="ATP-BINDING CASSETTE SUB-FAMILY F MEMBER 1"/>
    <property type="match status" value="1"/>
</dbReference>
<dbReference type="InterPro" id="IPR003593">
    <property type="entry name" value="AAA+_ATPase"/>
</dbReference>
<feature type="compositionally biased region" description="Basic and acidic residues" evidence="6">
    <location>
        <begin position="29"/>
        <end position="43"/>
    </location>
</feature>
<proteinExistence type="inferred from homology"/>
<evidence type="ECO:0000256" key="6">
    <source>
        <dbReference type="SAM" id="MobiDB-lite"/>
    </source>
</evidence>
<dbReference type="SMART" id="SM00382">
    <property type="entry name" value="AAA"/>
    <property type="match status" value="2"/>
</dbReference>
<feature type="compositionally biased region" description="Polar residues" evidence="6">
    <location>
        <begin position="830"/>
        <end position="846"/>
    </location>
</feature>
<protein>
    <submittedName>
        <fullName evidence="9">Uncharacterized protein</fullName>
    </submittedName>
</protein>
<evidence type="ECO:0000256" key="3">
    <source>
        <dbReference type="ARBA" id="ARBA00022840"/>
    </source>
</evidence>
<feature type="domain" description="Myb-like" evidence="7">
    <location>
        <begin position="106"/>
        <end position="159"/>
    </location>
</feature>
<dbReference type="GO" id="GO:0005524">
    <property type="term" value="F:ATP binding"/>
    <property type="evidence" value="ECO:0007669"/>
    <property type="project" value="UniProtKB-KW"/>
</dbReference>
<feature type="compositionally biased region" description="Basic and acidic residues" evidence="6">
    <location>
        <begin position="801"/>
        <end position="818"/>
    </location>
</feature>
<keyword evidence="10" id="KW-1185">Reference proteome</keyword>
<dbReference type="PROSITE" id="PS50893">
    <property type="entry name" value="ABC_TRANSPORTER_2"/>
    <property type="match status" value="2"/>
</dbReference>